<reference evidence="1" key="2">
    <citation type="journal article" date="2012" name="PLoS ONE">
        <title>A Deeply Branching Thermophilic Bacterium with an Ancient Acetyl-CoA Pathway Dominates a Subsurface Ecosystem.</title>
        <authorList>
            <person name="Takami H."/>
            <person name="Noguchi H."/>
            <person name="Takaki Y."/>
            <person name="Uchiyama I."/>
            <person name="Toyoda A."/>
            <person name="Nishi S."/>
            <person name="Chee G.-J."/>
            <person name="Arai W."/>
            <person name="Nunoura T."/>
            <person name="Itoh T."/>
            <person name="Hattori M."/>
            <person name="Takai K."/>
        </authorList>
    </citation>
    <scope>NUCLEOTIDE SEQUENCE</scope>
</reference>
<gene>
    <name evidence="1" type="ORF">HGMM_F20D08C02</name>
</gene>
<dbReference type="SUPFAM" id="SSF63446">
    <property type="entry name" value="Type I dockerin domain"/>
    <property type="match status" value="1"/>
</dbReference>
<organism evidence="1">
    <name type="scientific">uncultured Acetothermia bacterium</name>
    <dbReference type="NCBI Taxonomy" id="236499"/>
    <lineage>
        <taxon>Bacteria</taxon>
        <taxon>Candidatus Bipolaricaulota</taxon>
        <taxon>environmental samples</taxon>
    </lineage>
</organism>
<dbReference type="InterPro" id="IPR036439">
    <property type="entry name" value="Dockerin_dom_sf"/>
</dbReference>
<accession>H5SF45</accession>
<dbReference type="EMBL" id="AP011700">
    <property type="protein sequence ID" value="BAL54781.1"/>
    <property type="molecule type" value="Genomic_DNA"/>
</dbReference>
<evidence type="ECO:0000313" key="1">
    <source>
        <dbReference type="EMBL" id="BAL54781.1"/>
    </source>
</evidence>
<reference evidence="1" key="1">
    <citation type="journal article" date="2005" name="Environ. Microbiol.">
        <title>Genetic and functional properties of uncultivated thermophilic crenarchaeotes from a subsurface gold mine as revealed by analysis of genome fragments.</title>
        <authorList>
            <person name="Nunoura T."/>
            <person name="Hirayama H."/>
            <person name="Takami H."/>
            <person name="Oida H."/>
            <person name="Nishi S."/>
            <person name="Shimamura S."/>
            <person name="Suzuki Y."/>
            <person name="Inagaki F."/>
            <person name="Takai K."/>
            <person name="Nealson K.H."/>
            <person name="Horikoshi K."/>
        </authorList>
    </citation>
    <scope>NUCLEOTIDE SEQUENCE</scope>
</reference>
<proteinExistence type="predicted"/>
<dbReference type="GO" id="GO:0000272">
    <property type="term" value="P:polysaccharide catabolic process"/>
    <property type="evidence" value="ECO:0007669"/>
    <property type="project" value="InterPro"/>
</dbReference>
<name>H5SF45_9BACT</name>
<sequence length="345" mass="37616">MGRTICRILSVVALGIGLATIPSQALLISNIEFDLALPRGASETLAFQVLNNEADPLEIQISVADWDRDITGENRFYPPGTLPRSLAPWLSVSPLRFDLTPNEQKEIRFSIKIPSEITGTYWAAIMVEAAPKQTQPQPPGTTVVVRRRFAVKVLETPPGTGTKDGRISLLDVRGLNPPNIFIEFENRGTVHTPEVKGRIEIRDEKGATLEKLDVESFPTLPGAKRLLKITSARKKGDLLPPGKYLILAILDYGGESLAGGQFVLKIKPLQLVPIGDAKAPPQDLDKDGFYEDINADDKLSLEDAALLGLNIDKPAVQENARAFDFDNDGDADFDDVVTLKKMAGG</sequence>
<dbReference type="InterPro" id="IPR008962">
    <property type="entry name" value="PapD-like_sf"/>
</dbReference>
<dbReference type="AlphaFoldDB" id="H5SF45"/>
<protein>
    <submittedName>
        <fullName evidence="1">Hypothetical conserved protein</fullName>
    </submittedName>
</protein>
<dbReference type="SUPFAM" id="SSF49354">
    <property type="entry name" value="PapD-like"/>
    <property type="match status" value="1"/>
</dbReference>